<evidence type="ECO:0000256" key="2">
    <source>
        <dbReference type="ARBA" id="ARBA00022722"/>
    </source>
</evidence>
<dbReference type="InterPro" id="IPR023091">
    <property type="entry name" value="MetalPrtase_cat_dom_sf_prd"/>
</dbReference>
<keyword evidence="2 7" id="KW-0540">Nuclease</keyword>
<evidence type="ECO:0000256" key="3">
    <source>
        <dbReference type="ARBA" id="ARBA00022723"/>
    </source>
</evidence>
<dbReference type="SUPFAM" id="SSF55486">
    <property type="entry name" value="Metalloproteases ('zincins'), catalytic domain"/>
    <property type="match status" value="1"/>
</dbReference>
<dbReference type="STRING" id="1802306.A3C72_04845"/>
<sequence>MKRLEDNNFTISKTIKRIPPIEGCVFGDIKDEVVGTKYKLSLVFIGEKRSRALNRTYRGKNRPTDILSFPLSENEGEIFINPYRSQIESRKFGRKLPNFLQFLFIHGLCHLKGMTHGSRMEYIERKYRKIFNV</sequence>
<dbReference type="InterPro" id="IPR002036">
    <property type="entry name" value="YbeY"/>
</dbReference>
<dbReference type="GO" id="GO:0005737">
    <property type="term" value="C:cytoplasm"/>
    <property type="evidence" value="ECO:0007669"/>
    <property type="project" value="UniProtKB-SubCell"/>
</dbReference>
<evidence type="ECO:0000256" key="7">
    <source>
        <dbReference type="HAMAP-Rule" id="MF_00009"/>
    </source>
</evidence>
<feature type="binding site" evidence="7">
    <location>
        <position position="106"/>
    </location>
    <ligand>
        <name>Zn(2+)</name>
        <dbReference type="ChEBI" id="CHEBI:29105"/>
        <note>catalytic</note>
    </ligand>
</feature>
<comment type="similarity">
    <text evidence="1 7">Belongs to the endoribonuclease YbeY family.</text>
</comment>
<keyword evidence="7" id="KW-0963">Cytoplasm</keyword>
<dbReference type="GO" id="GO:0008270">
    <property type="term" value="F:zinc ion binding"/>
    <property type="evidence" value="ECO:0007669"/>
    <property type="project" value="UniProtKB-UniRule"/>
</dbReference>
<dbReference type="GO" id="GO:0006364">
    <property type="term" value="P:rRNA processing"/>
    <property type="evidence" value="ECO:0007669"/>
    <property type="project" value="UniProtKB-UniRule"/>
</dbReference>
<name>A0A1G2MLS9_9BACT</name>
<proteinExistence type="inferred from homology"/>
<dbReference type="HAMAP" id="MF_00009">
    <property type="entry name" value="Endoribonucl_YbeY"/>
    <property type="match status" value="1"/>
</dbReference>
<evidence type="ECO:0000256" key="6">
    <source>
        <dbReference type="ARBA" id="ARBA00022833"/>
    </source>
</evidence>
<dbReference type="GO" id="GO:0004521">
    <property type="term" value="F:RNA endonuclease activity"/>
    <property type="evidence" value="ECO:0007669"/>
    <property type="project" value="UniProtKB-UniRule"/>
</dbReference>
<comment type="function">
    <text evidence="7">Single strand-specific metallo-endoribonuclease involved in late-stage 70S ribosome quality control and in maturation of the 3' terminus of the 16S rRNA.</text>
</comment>
<keyword evidence="6 7" id="KW-0862">Zinc</keyword>
<evidence type="ECO:0000256" key="4">
    <source>
        <dbReference type="ARBA" id="ARBA00022759"/>
    </source>
</evidence>
<feature type="binding site" evidence="7">
    <location>
        <position position="110"/>
    </location>
    <ligand>
        <name>Zn(2+)</name>
        <dbReference type="ChEBI" id="CHEBI:29105"/>
        <note>catalytic</note>
    </ligand>
</feature>
<dbReference type="Pfam" id="PF02130">
    <property type="entry name" value="YbeY"/>
    <property type="match status" value="1"/>
</dbReference>
<comment type="subcellular location">
    <subcellularLocation>
        <location evidence="7">Cytoplasm</location>
    </subcellularLocation>
</comment>
<keyword evidence="7" id="KW-0698">rRNA processing</keyword>
<gene>
    <name evidence="7" type="primary">ybeY</name>
    <name evidence="8" type="ORF">A3C72_04845</name>
</gene>
<protein>
    <recommendedName>
        <fullName evidence="7">Endoribonuclease YbeY</fullName>
        <ecNumber evidence="7">3.1.-.-</ecNumber>
    </recommendedName>
</protein>
<dbReference type="GO" id="GO:0004222">
    <property type="term" value="F:metalloendopeptidase activity"/>
    <property type="evidence" value="ECO:0007669"/>
    <property type="project" value="InterPro"/>
</dbReference>
<dbReference type="AlphaFoldDB" id="A0A1G2MLS9"/>
<dbReference type="Gene3D" id="3.40.390.30">
    <property type="entry name" value="Metalloproteases ('zincins'), catalytic domain"/>
    <property type="match status" value="1"/>
</dbReference>
<evidence type="ECO:0000313" key="9">
    <source>
        <dbReference type="Proteomes" id="UP000177130"/>
    </source>
</evidence>
<dbReference type="EMBL" id="MHRK01000003">
    <property type="protein sequence ID" value="OHA24865.1"/>
    <property type="molecule type" value="Genomic_DNA"/>
</dbReference>
<comment type="cofactor">
    <cofactor evidence="7">
        <name>Zn(2+)</name>
        <dbReference type="ChEBI" id="CHEBI:29105"/>
    </cofactor>
    <text evidence="7">Binds 1 zinc ion.</text>
</comment>
<dbReference type="EC" id="3.1.-.-" evidence="7"/>
<accession>A0A1G2MLS9</accession>
<keyword evidence="4 7" id="KW-0255">Endonuclease</keyword>
<comment type="caution">
    <text evidence="8">The sequence shown here is derived from an EMBL/GenBank/DDBJ whole genome shotgun (WGS) entry which is preliminary data.</text>
</comment>
<evidence type="ECO:0000256" key="5">
    <source>
        <dbReference type="ARBA" id="ARBA00022801"/>
    </source>
</evidence>
<organism evidence="8 9">
    <name type="scientific">Candidatus Taylorbacteria bacterium RIFCSPHIGHO2_02_FULL_43_32b</name>
    <dbReference type="NCBI Taxonomy" id="1802306"/>
    <lineage>
        <taxon>Bacteria</taxon>
        <taxon>Candidatus Tayloriibacteriota</taxon>
    </lineage>
</organism>
<keyword evidence="7" id="KW-0690">Ribosome biogenesis</keyword>
<keyword evidence="3 7" id="KW-0479">Metal-binding</keyword>
<dbReference type="NCBIfam" id="TIGR00043">
    <property type="entry name" value="rRNA maturation RNase YbeY"/>
    <property type="match status" value="1"/>
</dbReference>
<evidence type="ECO:0000313" key="8">
    <source>
        <dbReference type="EMBL" id="OHA24865.1"/>
    </source>
</evidence>
<reference evidence="8 9" key="1">
    <citation type="journal article" date="2016" name="Nat. Commun.">
        <title>Thousands of microbial genomes shed light on interconnected biogeochemical processes in an aquifer system.</title>
        <authorList>
            <person name="Anantharaman K."/>
            <person name="Brown C.T."/>
            <person name="Hug L.A."/>
            <person name="Sharon I."/>
            <person name="Castelle C.J."/>
            <person name="Probst A.J."/>
            <person name="Thomas B.C."/>
            <person name="Singh A."/>
            <person name="Wilkins M.J."/>
            <person name="Karaoz U."/>
            <person name="Brodie E.L."/>
            <person name="Williams K.H."/>
            <person name="Hubbard S.S."/>
            <person name="Banfield J.F."/>
        </authorList>
    </citation>
    <scope>NUCLEOTIDE SEQUENCE [LARGE SCALE GENOMIC DNA]</scope>
</reference>
<dbReference type="Proteomes" id="UP000177130">
    <property type="component" value="Unassembled WGS sequence"/>
</dbReference>
<evidence type="ECO:0000256" key="1">
    <source>
        <dbReference type="ARBA" id="ARBA00010875"/>
    </source>
</evidence>
<keyword evidence="5 7" id="KW-0378">Hydrolase</keyword>
<feature type="binding site" evidence="7">
    <location>
        <position position="116"/>
    </location>
    <ligand>
        <name>Zn(2+)</name>
        <dbReference type="ChEBI" id="CHEBI:29105"/>
        <note>catalytic</note>
    </ligand>
</feature>